<dbReference type="CDD" id="cd00158">
    <property type="entry name" value="RHOD"/>
    <property type="match status" value="1"/>
</dbReference>
<gene>
    <name evidence="2" type="ORF">U6A24_16595</name>
</gene>
<dbReference type="Proteomes" id="UP001327027">
    <property type="component" value="Unassembled WGS sequence"/>
</dbReference>
<dbReference type="SUPFAM" id="SSF52821">
    <property type="entry name" value="Rhodanese/Cell cycle control phosphatase"/>
    <property type="match status" value="1"/>
</dbReference>
<dbReference type="Pfam" id="PF00581">
    <property type="entry name" value="Rhodanese"/>
    <property type="match status" value="1"/>
</dbReference>
<dbReference type="PANTHER" id="PTHR43031">
    <property type="entry name" value="FAD-DEPENDENT OXIDOREDUCTASE"/>
    <property type="match status" value="1"/>
</dbReference>
<dbReference type="InterPro" id="IPR036873">
    <property type="entry name" value="Rhodanese-like_dom_sf"/>
</dbReference>
<organism evidence="2 3">
    <name type="scientific">Aquimarina gracilis</name>
    <dbReference type="NCBI Taxonomy" id="874422"/>
    <lineage>
        <taxon>Bacteria</taxon>
        <taxon>Pseudomonadati</taxon>
        <taxon>Bacteroidota</taxon>
        <taxon>Flavobacteriia</taxon>
        <taxon>Flavobacteriales</taxon>
        <taxon>Flavobacteriaceae</taxon>
        <taxon>Aquimarina</taxon>
    </lineage>
</organism>
<dbReference type="RefSeq" id="WP_324181114.1">
    <property type="nucleotide sequence ID" value="NZ_BAABAW010000020.1"/>
</dbReference>
<sequence length="120" mass="13908">MKRALVIVLCISLIYALYKFYQQTNIDPSLKKIINKGAIIIDVRTSKEYSNGHIKESINIPLGEIRERYTELDTSKTYITCCSHGLRSIRVKNLLKERGFQNVYNGGIWKELEKIINETK</sequence>
<dbReference type="EMBL" id="JAYKLX010000007">
    <property type="protein sequence ID" value="MEB3347094.1"/>
    <property type="molecule type" value="Genomic_DNA"/>
</dbReference>
<evidence type="ECO:0000313" key="3">
    <source>
        <dbReference type="Proteomes" id="UP001327027"/>
    </source>
</evidence>
<reference evidence="2 3" key="1">
    <citation type="journal article" date="2013" name="Int. J. Syst. Evol. Microbiol.">
        <title>Aquimarina gracilis sp. nov., isolated from the gut microflora of a mussel, Mytilus coruscus, and emended description of Aquimarina spongiae.</title>
        <authorList>
            <person name="Park S.C."/>
            <person name="Choe H.N."/>
            <person name="Baik K.S."/>
            <person name="Seong C.N."/>
        </authorList>
    </citation>
    <scope>NUCLEOTIDE SEQUENCE [LARGE SCALE GENOMIC DNA]</scope>
    <source>
        <strain evidence="2 3">PSC32</strain>
    </source>
</reference>
<dbReference type="PANTHER" id="PTHR43031:SF1">
    <property type="entry name" value="PYRIDINE NUCLEOTIDE-DISULPHIDE OXIDOREDUCTASE"/>
    <property type="match status" value="1"/>
</dbReference>
<keyword evidence="3" id="KW-1185">Reference proteome</keyword>
<dbReference type="InterPro" id="IPR050229">
    <property type="entry name" value="GlpE_sulfurtransferase"/>
</dbReference>
<proteinExistence type="predicted"/>
<accession>A0ABU5ZYV3</accession>
<dbReference type="SMART" id="SM00450">
    <property type="entry name" value="RHOD"/>
    <property type="match status" value="1"/>
</dbReference>
<evidence type="ECO:0000259" key="1">
    <source>
        <dbReference type="PROSITE" id="PS50206"/>
    </source>
</evidence>
<dbReference type="PROSITE" id="PS50206">
    <property type="entry name" value="RHODANESE_3"/>
    <property type="match status" value="1"/>
</dbReference>
<feature type="domain" description="Rhodanese" evidence="1">
    <location>
        <begin position="34"/>
        <end position="114"/>
    </location>
</feature>
<name>A0ABU5ZYV3_9FLAO</name>
<dbReference type="Gene3D" id="3.40.250.10">
    <property type="entry name" value="Rhodanese-like domain"/>
    <property type="match status" value="1"/>
</dbReference>
<comment type="caution">
    <text evidence="2">The sequence shown here is derived from an EMBL/GenBank/DDBJ whole genome shotgun (WGS) entry which is preliminary data.</text>
</comment>
<protein>
    <submittedName>
        <fullName evidence="2">Rhodanese-like domain-containing protein</fullName>
    </submittedName>
</protein>
<evidence type="ECO:0000313" key="2">
    <source>
        <dbReference type="EMBL" id="MEB3347094.1"/>
    </source>
</evidence>
<dbReference type="InterPro" id="IPR001763">
    <property type="entry name" value="Rhodanese-like_dom"/>
</dbReference>